<dbReference type="InterPro" id="IPR018201">
    <property type="entry name" value="Ketoacyl_synth_AS"/>
</dbReference>
<name>A0A0L8M457_STRVG</name>
<dbReference type="RefSeq" id="WP_053176788.1">
    <property type="nucleotide sequence ID" value="NZ_LGUV01000370.1"/>
</dbReference>
<dbReference type="Proteomes" id="UP000037084">
    <property type="component" value="Unassembled WGS sequence"/>
</dbReference>
<evidence type="ECO:0000256" key="3">
    <source>
        <dbReference type="ARBA" id="ARBA00023315"/>
    </source>
</evidence>
<dbReference type="SMART" id="SM00825">
    <property type="entry name" value="PKS_KS"/>
    <property type="match status" value="1"/>
</dbReference>
<dbReference type="PROSITE" id="PS52004">
    <property type="entry name" value="KS3_2"/>
    <property type="match status" value="1"/>
</dbReference>
<dbReference type="InterPro" id="IPR014031">
    <property type="entry name" value="Ketoacyl_synth_C"/>
</dbReference>
<feature type="compositionally biased region" description="Basic and acidic residues" evidence="5">
    <location>
        <begin position="119"/>
        <end position="129"/>
    </location>
</feature>
<dbReference type="Pfam" id="PF02801">
    <property type="entry name" value="Ketoacyl-synt_C"/>
    <property type="match status" value="1"/>
</dbReference>
<dbReference type="PATRIC" id="fig|1961.12.peg.7261"/>
<gene>
    <name evidence="7" type="ORF">ADK75_32885</name>
</gene>
<proteinExistence type="inferred from homology"/>
<dbReference type="PROSITE" id="PS00606">
    <property type="entry name" value="KS3_1"/>
    <property type="match status" value="1"/>
</dbReference>
<reference evidence="8" key="1">
    <citation type="submission" date="2015-07" db="EMBL/GenBank/DDBJ databases">
        <authorList>
            <consortium name="Consortium for Microbial Forensics and Genomics (microFORGE)"/>
            <person name="Knight B.M."/>
            <person name="Roberts D.P."/>
            <person name="Lin D."/>
            <person name="Hari K."/>
            <person name="Fletcher J."/>
            <person name="Melcher U."/>
            <person name="Blagden T."/>
            <person name="Winegar R.A."/>
        </authorList>
    </citation>
    <scope>NUCLEOTIDE SEQUENCE [LARGE SCALE GENOMIC DNA]</scope>
    <source>
        <strain evidence="8">NRRL B-1447</strain>
    </source>
</reference>
<feature type="region of interest" description="Disordered" evidence="5">
    <location>
        <begin position="118"/>
        <end position="138"/>
    </location>
</feature>
<dbReference type="PANTHER" id="PTHR11712">
    <property type="entry name" value="POLYKETIDE SYNTHASE-RELATED"/>
    <property type="match status" value="1"/>
</dbReference>
<dbReference type="SUPFAM" id="SSF53901">
    <property type="entry name" value="Thiolase-like"/>
    <property type="match status" value="2"/>
</dbReference>
<dbReference type="GO" id="GO:0004315">
    <property type="term" value="F:3-oxoacyl-[acyl-carrier-protein] synthase activity"/>
    <property type="evidence" value="ECO:0007669"/>
    <property type="project" value="InterPro"/>
</dbReference>
<dbReference type="InterPro" id="IPR014030">
    <property type="entry name" value="Ketoacyl_synth_N"/>
</dbReference>
<evidence type="ECO:0000256" key="2">
    <source>
        <dbReference type="ARBA" id="ARBA00022679"/>
    </source>
</evidence>
<evidence type="ECO:0000259" key="6">
    <source>
        <dbReference type="PROSITE" id="PS52004"/>
    </source>
</evidence>
<organism evidence="7 8">
    <name type="scientific">Streptomyces virginiae</name>
    <name type="common">Streptomyces cinnamonensis</name>
    <dbReference type="NCBI Taxonomy" id="1961"/>
    <lineage>
        <taxon>Bacteria</taxon>
        <taxon>Bacillati</taxon>
        <taxon>Actinomycetota</taxon>
        <taxon>Actinomycetes</taxon>
        <taxon>Kitasatosporales</taxon>
        <taxon>Streptomycetaceae</taxon>
        <taxon>Streptomyces</taxon>
    </lineage>
</organism>
<dbReference type="AlphaFoldDB" id="A0A0L8M457"/>
<dbReference type="PANTHER" id="PTHR11712:SF336">
    <property type="entry name" value="3-OXOACYL-[ACYL-CARRIER-PROTEIN] SYNTHASE, MITOCHONDRIAL"/>
    <property type="match status" value="1"/>
</dbReference>
<evidence type="ECO:0000256" key="5">
    <source>
        <dbReference type="SAM" id="MobiDB-lite"/>
    </source>
</evidence>
<comment type="caution">
    <text evidence="7">The sequence shown here is derived from an EMBL/GenBank/DDBJ whole genome shotgun (WGS) entry which is preliminary data.</text>
</comment>
<protein>
    <recommendedName>
        <fullName evidence="6">Ketosynthase family 3 (KS3) domain-containing protein</fullName>
    </recommendedName>
</protein>
<comment type="similarity">
    <text evidence="1 4">Belongs to the thiolase-like superfamily. Beta-ketoacyl-ACP synthases family.</text>
</comment>
<dbReference type="Pfam" id="PF00109">
    <property type="entry name" value="ketoacyl-synt"/>
    <property type="match status" value="1"/>
</dbReference>
<evidence type="ECO:0000256" key="4">
    <source>
        <dbReference type="RuleBase" id="RU003694"/>
    </source>
</evidence>
<feature type="domain" description="Ketosynthase family 3 (KS3)" evidence="6">
    <location>
        <begin position="11"/>
        <end position="409"/>
    </location>
</feature>
<evidence type="ECO:0000256" key="1">
    <source>
        <dbReference type="ARBA" id="ARBA00008467"/>
    </source>
</evidence>
<dbReference type="InterPro" id="IPR000794">
    <property type="entry name" value="Beta-ketoacyl_synthase"/>
</dbReference>
<dbReference type="InterPro" id="IPR020841">
    <property type="entry name" value="PKS_Beta-ketoAc_synthase_dom"/>
</dbReference>
<evidence type="ECO:0000313" key="8">
    <source>
        <dbReference type="Proteomes" id="UP000037084"/>
    </source>
</evidence>
<sequence>MSPSSPSSPTTPDVFVTGIGAISCLGGSASEFWTGLKAAAATARPTPVPGLTERVPDVLAYQVADGATGPAGVGARADLGRAAGFALAAAREAVADAGLGPRELAGAAVVIGTAVGESGGRESGDRDGNADADSIGAGGGDGGWEPMFSVAASVGGELGTFGTNISVSNACAASGYALSVAVDLIRRGEADTVLLGGAEGISWVPLASFSRLGAADPETCRPFDAERRGTVFGEGAAVLVLQSARAAAGRRTYGRVLGTAWSCDAHHPTAPDPGGEQLVRVARAALDEAARGPGDIGCVIPHGTGTRQNDVIEHQVLHEVLGEHAARTPLFSLKAFIGHTAGAAAAFAAVSAALMARHGEIPANVPLAHPDPECPVLLPQDGPTALERPNVLVNAYAFGGSNFTMVFGGEAR</sequence>
<evidence type="ECO:0000313" key="7">
    <source>
        <dbReference type="EMBL" id="KOG45163.1"/>
    </source>
</evidence>
<keyword evidence="3" id="KW-0012">Acyltransferase</keyword>
<dbReference type="EMBL" id="LGUV01000370">
    <property type="protein sequence ID" value="KOG45163.1"/>
    <property type="molecule type" value="Genomic_DNA"/>
</dbReference>
<dbReference type="GO" id="GO:0006633">
    <property type="term" value="P:fatty acid biosynthetic process"/>
    <property type="evidence" value="ECO:0007669"/>
    <property type="project" value="InterPro"/>
</dbReference>
<accession>A0A0L8M457</accession>
<dbReference type="OrthoDB" id="9808669at2"/>
<keyword evidence="2 4" id="KW-0808">Transferase</keyword>
<dbReference type="InterPro" id="IPR016039">
    <property type="entry name" value="Thiolase-like"/>
</dbReference>
<dbReference type="Gene3D" id="3.40.47.10">
    <property type="match status" value="1"/>
</dbReference>